<dbReference type="Proteomes" id="UP000023152">
    <property type="component" value="Unassembled WGS sequence"/>
</dbReference>
<evidence type="ECO:0000313" key="5">
    <source>
        <dbReference type="Proteomes" id="UP000023152"/>
    </source>
</evidence>
<dbReference type="EMBL" id="ASPP01017952">
    <property type="protein sequence ID" value="ETO16687.1"/>
    <property type="molecule type" value="Genomic_DNA"/>
</dbReference>
<feature type="coiled-coil region" evidence="1">
    <location>
        <begin position="93"/>
        <end position="122"/>
    </location>
</feature>
<feature type="compositionally biased region" description="Basic and acidic residues" evidence="2">
    <location>
        <begin position="71"/>
        <end position="83"/>
    </location>
</feature>
<feature type="region of interest" description="Disordered" evidence="2">
    <location>
        <begin position="757"/>
        <end position="780"/>
    </location>
</feature>
<organism evidence="4 5">
    <name type="scientific">Reticulomyxa filosa</name>
    <dbReference type="NCBI Taxonomy" id="46433"/>
    <lineage>
        <taxon>Eukaryota</taxon>
        <taxon>Sar</taxon>
        <taxon>Rhizaria</taxon>
        <taxon>Retaria</taxon>
        <taxon>Foraminifera</taxon>
        <taxon>Monothalamids</taxon>
        <taxon>Reticulomyxidae</taxon>
        <taxon>Reticulomyxa</taxon>
    </lineage>
</organism>
<dbReference type="PROSITE" id="PS50056">
    <property type="entry name" value="TYR_PHOSPHATASE_2"/>
    <property type="match status" value="1"/>
</dbReference>
<evidence type="ECO:0000259" key="3">
    <source>
        <dbReference type="PROSITE" id="PS50056"/>
    </source>
</evidence>
<feature type="compositionally biased region" description="Basic and acidic residues" evidence="2">
    <location>
        <begin position="734"/>
        <end position="745"/>
    </location>
</feature>
<dbReference type="Gene3D" id="3.90.190.10">
    <property type="entry name" value="Protein tyrosine phosphatase superfamily"/>
    <property type="match status" value="1"/>
</dbReference>
<keyword evidence="5" id="KW-1185">Reference proteome</keyword>
<sequence length="1494" mass="174091">MSKNGNSAGKGTSPQVPSLEPMITDKENLENKESNKVASKNGETGDTPKVGDSSKNSTPKLNPKNISPTVGREEESNKEKDVPFKPLTVDVPMTDVSKALAIEEEEIKKNKEEEEKKKIKKYHSIQDLDHVVEEIYQSSDEIADDSISSFEEEQTLASKAVARKEPFLMLTVEFMFSHSYLEILGLVRQEEKRVQVAVDVLNKYMMKCKDTYVEKLQSISQQQNALQKTESDSVRKQINVAITGDQNIITWLKKLEIAINSIRIKYKSLQDCLYFIIQYLFLQYSCIDSLEKVKRNKHLDKKVLEKTYQDIQMHLKGAVDNYMTFQKEINVLEKVISSKGHPSIVALSKEFEKVNFTVLSQQDVAHNQYQKNFRVTQDHIDHVKFDVKIFENILQSIKNVLPKITEIQRIIFKENIWKKFKLAEWEKELSDIEQFPELIENFGEDPGFVSKKETGFVDSEFRVLELPINAKITIPTISLSEVIRLLKILQNGTSQFWHVRVELESGYNVIYFRTTEAKPVSEWKVYANQEYSLFRYTYPKVRDERIEKRIYFLRHILHDDGRGLSIVGPIKSKDDMSLNAYYVKETKFLSYILCNKDKERDIVSSIQEKMEFIHNAHLLEEGQEENDLFDKCNKMFNVPMPHMTGKLGFITPIVARKNISKRKSIAKETTRKVFDLRDSDEEMFDKEEKAQWKKKKSLPQICSRFLKQKQKTLQERKAILNLQIIGSNKSHKSQKSDEYIWKDDPNNPNVRLGYHKQMHQMSKKEKEQKQNQQDQKDEDDIIIAESLYEGDLEEDYSNPHMDNSLEEIKQYYQVALENQKANVAIVTSLQEFRAMWYNRLAGMEEADITNRLIELQKFVAYSVRDTENDIINQGLTDFESEQKIYTSISSILNEHIETNICILEKFIQNSKFNEKKRCLLLQRLNTYYGSLIEDIPSKVDAALKEKAKIIEEINTEKIAKQSNLFVKCLRCEEVNHTLENCHARLPKALSKSMCRQCGEMHFMIDCPEIICSICSRKHHRNICPESNITKELAHIVVQEGYGKIFFGSLPRLDFTKKKVAQKNAVRHFNITAKSWVTWNTSHAKKLLNIVENYCKNGKNLYIHCAAGLHRTGLAIWFLKSYFEIPDNQVKMALSSLQIQELTLSRNKKKQNLMQIAAERIKKEENQEESDDDSSSSEEESSREVVVTERKEKMEKSKNTELSNKLDTILQNLQKLESKQNEQDSVIEEIKKSAKRKSENKVEWKIRQERIDKFEKNIISITHSKNQDKMSIWGPMQELAYILISSDETSSVSEKKTSSLPYTKKSKKKKVSKTAKTYRSSGRDASMEILEKLHYYKKRNKKSEKEASLDYVGQKYISALTSKFKIKRWCQENRLLIFIIDHNECLAFITRELIVKISLKYYCNAESRYKIKKHLPLANQKIFQETEYDLKVSKVSPILKSLEKIPIVFRPIISSYHTIKYPFGPFNNVILKEVLQSIPDTFKTCIKNSYELLEK</sequence>
<feature type="compositionally biased region" description="Basic and acidic residues" evidence="2">
    <location>
        <begin position="1179"/>
        <end position="1198"/>
    </location>
</feature>
<evidence type="ECO:0000256" key="1">
    <source>
        <dbReference type="SAM" id="Coils"/>
    </source>
</evidence>
<proteinExistence type="predicted"/>
<reference evidence="4 5" key="1">
    <citation type="journal article" date="2013" name="Curr. Biol.">
        <title>The Genome of the Foraminiferan Reticulomyxa filosa.</title>
        <authorList>
            <person name="Glockner G."/>
            <person name="Hulsmann N."/>
            <person name="Schleicher M."/>
            <person name="Noegel A.A."/>
            <person name="Eichinger L."/>
            <person name="Gallinger C."/>
            <person name="Pawlowski J."/>
            <person name="Sierra R."/>
            <person name="Euteneuer U."/>
            <person name="Pillet L."/>
            <person name="Moustafa A."/>
            <person name="Platzer M."/>
            <person name="Groth M."/>
            <person name="Szafranski K."/>
            <person name="Schliwa M."/>
        </authorList>
    </citation>
    <scope>NUCLEOTIDE SEQUENCE [LARGE SCALE GENOMIC DNA]</scope>
</reference>
<evidence type="ECO:0000256" key="2">
    <source>
        <dbReference type="SAM" id="MobiDB-lite"/>
    </source>
</evidence>
<dbReference type="InterPro" id="IPR029021">
    <property type="entry name" value="Prot-tyrosine_phosphatase-like"/>
</dbReference>
<accession>X6MTA2</accession>
<dbReference type="InterPro" id="IPR000387">
    <property type="entry name" value="Tyr_Pase_dom"/>
</dbReference>
<feature type="region of interest" description="Disordered" evidence="2">
    <location>
        <begin position="733"/>
        <end position="752"/>
    </location>
</feature>
<feature type="region of interest" description="Disordered" evidence="2">
    <location>
        <begin position="1158"/>
        <end position="1200"/>
    </location>
</feature>
<dbReference type="SUPFAM" id="SSF52799">
    <property type="entry name" value="(Phosphotyrosine protein) phosphatases II"/>
    <property type="match status" value="1"/>
</dbReference>
<protein>
    <recommendedName>
        <fullName evidence="3">Tyrosine specific protein phosphatases domain-containing protein</fullName>
    </recommendedName>
</protein>
<feature type="region of interest" description="Disordered" evidence="2">
    <location>
        <begin position="1"/>
        <end position="85"/>
    </location>
</feature>
<name>X6MTA2_RETFI</name>
<feature type="compositionally biased region" description="Acidic residues" evidence="2">
    <location>
        <begin position="1165"/>
        <end position="1178"/>
    </location>
</feature>
<dbReference type="InterPro" id="IPR016130">
    <property type="entry name" value="Tyr_Pase_AS"/>
</dbReference>
<comment type="caution">
    <text evidence="4">The sequence shown here is derived from an EMBL/GenBank/DDBJ whole genome shotgun (WGS) entry which is preliminary data.</text>
</comment>
<feature type="compositionally biased region" description="Polar residues" evidence="2">
    <location>
        <begin position="1"/>
        <end position="16"/>
    </location>
</feature>
<keyword evidence="1" id="KW-0175">Coiled coil</keyword>
<evidence type="ECO:0000313" key="4">
    <source>
        <dbReference type="EMBL" id="ETO16687.1"/>
    </source>
</evidence>
<feature type="compositionally biased region" description="Polar residues" evidence="2">
    <location>
        <begin position="53"/>
        <end position="68"/>
    </location>
</feature>
<feature type="domain" description="Tyrosine specific protein phosphatases" evidence="3">
    <location>
        <begin position="1084"/>
        <end position="1115"/>
    </location>
</feature>
<feature type="compositionally biased region" description="Basic and acidic residues" evidence="2">
    <location>
        <begin position="23"/>
        <end position="35"/>
    </location>
</feature>
<gene>
    <name evidence="4" type="ORF">RFI_20651</name>
</gene>
<dbReference type="PROSITE" id="PS00383">
    <property type="entry name" value="TYR_PHOSPHATASE_1"/>
    <property type="match status" value="1"/>
</dbReference>